<name>A0AA36BDE4_OCTVU</name>
<evidence type="ECO:0000313" key="2">
    <source>
        <dbReference type="EMBL" id="CAI9732348.1"/>
    </source>
</evidence>
<keyword evidence="1" id="KW-1133">Transmembrane helix</keyword>
<proteinExistence type="predicted"/>
<organism evidence="2 3">
    <name type="scientific">Octopus vulgaris</name>
    <name type="common">Common octopus</name>
    <dbReference type="NCBI Taxonomy" id="6645"/>
    <lineage>
        <taxon>Eukaryota</taxon>
        <taxon>Metazoa</taxon>
        <taxon>Spiralia</taxon>
        <taxon>Lophotrochozoa</taxon>
        <taxon>Mollusca</taxon>
        <taxon>Cephalopoda</taxon>
        <taxon>Coleoidea</taxon>
        <taxon>Octopodiformes</taxon>
        <taxon>Octopoda</taxon>
        <taxon>Incirrata</taxon>
        <taxon>Octopodidae</taxon>
        <taxon>Octopus</taxon>
    </lineage>
</organism>
<keyword evidence="3" id="KW-1185">Reference proteome</keyword>
<feature type="transmembrane region" description="Helical" evidence="1">
    <location>
        <begin position="120"/>
        <end position="143"/>
    </location>
</feature>
<gene>
    <name evidence="2" type="ORF">OCTVUL_1B012030</name>
</gene>
<feature type="transmembrane region" description="Helical" evidence="1">
    <location>
        <begin position="77"/>
        <end position="99"/>
    </location>
</feature>
<evidence type="ECO:0000313" key="3">
    <source>
        <dbReference type="Proteomes" id="UP001162480"/>
    </source>
</evidence>
<keyword evidence="1" id="KW-0472">Membrane</keyword>
<protein>
    <submittedName>
        <fullName evidence="2">Uncharacterized protein</fullName>
    </submittedName>
</protein>
<dbReference type="Proteomes" id="UP001162480">
    <property type="component" value="Chromosome 13"/>
</dbReference>
<accession>A0AA36BDE4</accession>
<dbReference type="EMBL" id="OX597826">
    <property type="protein sequence ID" value="CAI9732348.1"/>
    <property type="molecule type" value="Genomic_DNA"/>
</dbReference>
<reference evidence="2" key="1">
    <citation type="submission" date="2023-08" db="EMBL/GenBank/DDBJ databases">
        <authorList>
            <person name="Alioto T."/>
            <person name="Alioto T."/>
            <person name="Gomez Garrido J."/>
        </authorList>
    </citation>
    <scope>NUCLEOTIDE SEQUENCE</scope>
</reference>
<keyword evidence="1" id="KW-0812">Transmembrane</keyword>
<feature type="transmembrane region" description="Helical" evidence="1">
    <location>
        <begin position="15"/>
        <end position="35"/>
    </location>
</feature>
<feature type="transmembrane region" description="Helical" evidence="1">
    <location>
        <begin position="47"/>
        <end position="71"/>
    </location>
</feature>
<evidence type="ECO:0000256" key="1">
    <source>
        <dbReference type="SAM" id="Phobius"/>
    </source>
</evidence>
<sequence>MISLFLAIFLFTRRTLTIICMAWASLLMSIFPSFVRKILRILRCLFMRFLFCTQLVTCSFSIVLHLLKIVLLYSLQIYLSLVILKFVMKNGLSFLMALLHLALKPIILNFPNRSNNSLTFLLAFLIAMTNLPPSLISFCHQILISVRFVMRLYWQGFDHVAVAVGISLNCSAAKESPIHHALFSYDCGEWDNFLGFLRDVPWTNIFAKPAEACAGEVTTWISAGINIFIPARKYQLKPHSSPWSSPAITHHNHFPHQFQRDNSAVNKQLFTNACNPSWAVIRDAKSHYGQHIHDRISSQKAGSRDFWRIIKSVRGDKKSSIPPLFNRSEVLTTFNDKAELFAQLFSSLYILNDSGHPLPDVFLKTDKLLHSCHMTSK</sequence>
<dbReference type="AlphaFoldDB" id="A0AA36BDE4"/>